<dbReference type="SUPFAM" id="SSF53335">
    <property type="entry name" value="S-adenosyl-L-methionine-dependent methyltransferases"/>
    <property type="match status" value="1"/>
</dbReference>
<sequence>MMGKTLKKLISTPFRNMHKQQANDFDLPQATISSSHIKQLIAQANEGLFTFDVRDKAVGWRIALEGVWEESETNFIKTIVREGDFAIDVGANLGWYTITLANLVGKDGFILAFEPNPRNHHLLLENIRLNQVENQVKTYQSALLDSKSTVSFELSESNFGDHRVRFRHFNSKEVEKYNESSRSVITVEAITLDEILADNLEKNKVVRLMKLDCQGSEVAILRGAHKTLEKIEYLVTEYWPYGIRRAGYEPSNFIQIVKSSFTSFAEVPKRNEVFYSNFKPISEFDAHIKTEFGADETTSTKVTDYIFRK</sequence>
<dbReference type="EMBL" id="RSCK01000007">
    <property type="protein sequence ID" value="RUT13367.1"/>
    <property type="molecule type" value="Genomic_DNA"/>
</dbReference>
<dbReference type="RefSeq" id="WP_015156550.1">
    <property type="nucleotide sequence ID" value="NZ_JAVKZF010000003.1"/>
</dbReference>
<protein>
    <recommendedName>
        <fullName evidence="1">Methyltransferase FkbM domain-containing protein</fullName>
    </recommendedName>
</protein>
<dbReference type="NCBIfam" id="TIGR01444">
    <property type="entry name" value="fkbM_fam"/>
    <property type="match status" value="1"/>
</dbReference>
<accession>A0AB37UPL9</accession>
<evidence type="ECO:0000313" key="3">
    <source>
        <dbReference type="Proteomes" id="UP000282574"/>
    </source>
</evidence>
<dbReference type="AlphaFoldDB" id="A0AB37UPL9"/>
<dbReference type="Pfam" id="PF05050">
    <property type="entry name" value="Methyltransf_21"/>
    <property type="match status" value="1"/>
</dbReference>
<dbReference type="InterPro" id="IPR029063">
    <property type="entry name" value="SAM-dependent_MTases_sf"/>
</dbReference>
<dbReference type="PANTHER" id="PTHR34203:SF15">
    <property type="entry name" value="SLL1173 PROTEIN"/>
    <property type="match status" value="1"/>
</dbReference>
<comment type="caution">
    <text evidence="2">The sequence shown here is derived from an EMBL/GenBank/DDBJ whole genome shotgun (WGS) entry which is preliminary data.</text>
</comment>
<gene>
    <name evidence="2" type="ORF">DSM107010_13220</name>
</gene>
<dbReference type="InterPro" id="IPR006342">
    <property type="entry name" value="FkbM_mtfrase"/>
</dbReference>
<keyword evidence="3" id="KW-1185">Reference proteome</keyword>
<organism evidence="2 3">
    <name type="scientific">Chroococcidiopsis cubana SAG 39.79</name>
    <dbReference type="NCBI Taxonomy" id="388085"/>
    <lineage>
        <taxon>Bacteria</taxon>
        <taxon>Bacillati</taxon>
        <taxon>Cyanobacteriota</taxon>
        <taxon>Cyanophyceae</taxon>
        <taxon>Chroococcidiopsidales</taxon>
        <taxon>Chroococcidiopsidaceae</taxon>
        <taxon>Chroococcidiopsis</taxon>
    </lineage>
</organism>
<dbReference type="Proteomes" id="UP000282574">
    <property type="component" value="Unassembled WGS sequence"/>
</dbReference>
<evidence type="ECO:0000313" key="2">
    <source>
        <dbReference type="EMBL" id="RUT13367.1"/>
    </source>
</evidence>
<name>A0AB37UPL9_9CYAN</name>
<dbReference type="PANTHER" id="PTHR34203">
    <property type="entry name" value="METHYLTRANSFERASE, FKBM FAMILY PROTEIN"/>
    <property type="match status" value="1"/>
</dbReference>
<dbReference type="Gene3D" id="3.40.50.150">
    <property type="entry name" value="Vaccinia Virus protein VP39"/>
    <property type="match status" value="1"/>
</dbReference>
<dbReference type="InterPro" id="IPR052514">
    <property type="entry name" value="SAM-dependent_MTase"/>
</dbReference>
<reference evidence="2 3" key="1">
    <citation type="journal article" date="2019" name="Genome Biol. Evol.">
        <title>Day and night: Metabolic profiles and evolutionary relationships of six axenic non-marine cyanobacteria.</title>
        <authorList>
            <person name="Will S.E."/>
            <person name="Henke P."/>
            <person name="Boedeker C."/>
            <person name="Huang S."/>
            <person name="Brinkmann H."/>
            <person name="Rohde M."/>
            <person name="Jarek M."/>
            <person name="Friedl T."/>
            <person name="Seufert S."/>
            <person name="Schumacher M."/>
            <person name="Overmann J."/>
            <person name="Neumann-Schaal M."/>
            <person name="Petersen J."/>
        </authorList>
    </citation>
    <scope>NUCLEOTIDE SEQUENCE [LARGE SCALE GENOMIC DNA]</scope>
    <source>
        <strain evidence="2 3">SAG 39.79</strain>
    </source>
</reference>
<proteinExistence type="predicted"/>
<evidence type="ECO:0000259" key="1">
    <source>
        <dbReference type="Pfam" id="PF05050"/>
    </source>
</evidence>
<feature type="domain" description="Methyltransferase FkbM" evidence="1">
    <location>
        <begin position="88"/>
        <end position="235"/>
    </location>
</feature>